<dbReference type="InterPro" id="IPR026273">
    <property type="entry name" value="Low_specificity_L-TA_bact"/>
</dbReference>
<protein>
    <recommendedName>
        <fullName evidence="5">L-threonine aldolase</fullName>
        <ecNumber evidence="5">4.1.2.48</ecNumber>
    </recommendedName>
</protein>
<dbReference type="Gene3D" id="3.90.1150.10">
    <property type="entry name" value="Aspartate Aminotransferase, domain 1"/>
    <property type="match status" value="1"/>
</dbReference>
<dbReference type="PANTHER" id="PTHR48097:SF5">
    <property type="entry name" value="LOW SPECIFICITY L-THREONINE ALDOLASE"/>
    <property type="match status" value="1"/>
</dbReference>
<sequence length="368" mass="38706">MMDFASDNAVGASPLVMEALIAANHGAVTAYGSDPCSARAKELLADVFEHEVACFFVSTGTAANALALSALCPPWGAVFCHHHAHIANDESGAPEMFTGGAKLVGVDGPTAKISPDAFRKTLMDFPAGVVRQVQPGALSLSQATECGTLYSCDEIAALSEIAHAGGIAVHMDGARFANALVSLGCTPAEMSWKAGVDVLSFGATKNGTFACEAVIFFDSEKARTFAYRCKRAGHTLSKGRLLGAQMTGYLKDDHWLDLARIANAQTSDLARGLKDIPGVRLAWDAPTNQVFAILPRAADEALRRAGVRYYDWGSRGLDAGQSPASDEVFVRLVTSFATESGAVRSFVGLVREAVSRDHATPVAAGIVR</sequence>
<dbReference type="GO" id="GO:0008732">
    <property type="term" value="F:L-allo-threonine aldolase activity"/>
    <property type="evidence" value="ECO:0007669"/>
    <property type="project" value="RHEA"/>
</dbReference>
<evidence type="ECO:0000256" key="1">
    <source>
        <dbReference type="ARBA" id="ARBA00001933"/>
    </source>
</evidence>
<dbReference type="RefSeq" id="WP_338065069.1">
    <property type="nucleotide sequence ID" value="NZ_LT670817.1"/>
</dbReference>
<evidence type="ECO:0000313" key="8">
    <source>
        <dbReference type="Proteomes" id="UP000189796"/>
    </source>
</evidence>
<proteinExistence type="inferred from homology"/>
<dbReference type="InterPro" id="IPR015424">
    <property type="entry name" value="PyrdxlP-dep_Trfase"/>
</dbReference>
<keyword evidence="4 5" id="KW-0663">Pyridoxal phosphate</keyword>
<comment type="function">
    <text evidence="5">Catalyzes the cleavage of L-allo-threonine and L-threonine to glycine and acetaldehyde.</text>
</comment>
<comment type="subunit">
    <text evidence="3">Homotetramer.</text>
</comment>
<organism evidence="7 8">
    <name type="scientific">Bradyrhizobium erythrophlei</name>
    <dbReference type="NCBI Taxonomy" id="1437360"/>
    <lineage>
        <taxon>Bacteria</taxon>
        <taxon>Pseudomonadati</taxon>
        <taxon>Pseudomonadota</taxon>
        <taxon>Alphaproteobacteria</taxon>
        <taxon>Hyphomicrobiales</taxon>
        <taxon>Nitrobacteraceae</taxon>
        <taxon>Bradyrhizobium</taxon>
    </lineage>
</organism>
<dbReference type="GO" id="GO:0006567">
    <property type="term" value="P:L-threonine catabolic process"/>
    <property type="evidence" value="ECO:0007669"/>
    <property type="project" value="UniProtKB-UniRule"/>
</dbReference>
<dbReference type="EMBL" id="LT670817">
    <property type="protein sequence ID" value="SHI09667.1"/>
    <property type="molecule type" value="Genomic_DNA"/>
</dbReference>
<dbReference type="Gene3D" id="3.40.640.10">
    <property type="entry name" value="Type I PLP-dependent aspartate aminotransferase-like (Major domain)"/>
    <property type="match status" value="1"/>
</dbReference>
<dbReference type="InterPro" id="IPR015421">
    <property type="entry name" value="PyrdxlP-dep_Trfase_major"/>
</dbReference>
<keyword evidence="5" id="KW-0456">Lyase</keyword>
<comment type="catalytic activity">
    <reaction evidence="5">
        <text>L-allo-threonine = acetaldehyde + glycine</text>
        <dbReference type="Rhea" id="RHEA:26209"/>
        <dbReference type="ChEBI" id="CHEBI:15343"/>
        <dbReference type="ChEBI" id="CHEBI:57305"/>
        <dbReference type="ChEBI" id="CHEBI:58585"/>
        <dbReference type="EC" id="4.1.2.48"/>
    </reaction>
</comment>
<reference evidence="7 8" key="1">
    <citation type="submission" date="2016-11" db="EMBL/GenBank/DDBJ databases">
        <authorList>
            <person name="Jaros S."/>
            <person name="Januszkiewicz K."/>
            <person name="Wedrychowicz H."/>
        </authorList>
    </citation>
    <scope>NUCLEOTIDE SEQUENCE [LARGE SCALE GENOMIC DNA]</scope>
    <source>
        <strain evidence="7 8">GAS138</strain>
    </source>
</reference>
<evidence type="ECO:0000256" key="3">
    <source>
        <dbReference type="ARBA" id="ARBA00011881"/>
    </source>
</evidence>
<dbReference type="InterPro" id="IPR001597">
    <property type="entry name" value="ArAA_b-elim_lyase/Thr_aldolase"/>
</dbReference>
<dbReference type="EC" id="4.1.2.48" evidence="5"/>
<feature type="domain" description="Aromatic amino acid beta-eliminating lyase/threonine aldolase" evidence="6">
    <location>
        <begin position="3"/>
        <end position="291"/>
    </location>
</feature>
<dbReference type="PIRSF" id="PIRSF038940">
    <property type="entry name" value="Low_specificity_LTA"/>
    <property type="match status" value="1"/>
</dbReference>
<gene>
    <name evidence="7" type="ORF">SAMN05443248_8150</name>
</gene>
<dbReference type="InterPro" id="IPR015422">
    <property type="entry name" value="PyrdxlP-dep_Trfase_small"/>
</dbReference>
<dbReference type="AlphaFoldDB" id="A0A1M5YCB6"/>
<dbReference type="PANTHER" id="PTHR48097">
    <property type="entry name" value="L-THREONINE ALDOLASE-RELATED"/>
    <property type="match status" value="1"/>
</dbReference>
<dbReference type="SUPFAM" id="SSF53383">
    <property type="entry name" value="PLP-dependent transferases"/>
    <property type="match status" value="1"/>
</dbReference>
<evidence type="ECO:0000256" key="5">
    <source>
        <dbReference type="PIRNR" id="PIRNR038940"/>
    </source>
</evidence>
<evidence type="ECO:0000259" key="6">
    <source>
        <dbReference type="Pfam" id="PF01212"/>
    </source>
</evidence>
<comment type="similarity">
    <text evidence="2 5">Belongs to the threonine aldolase family.</text>
</comment>
<comment type="catalytic activity">
    <reaction evidence="5">
        <text>L-threonine = acetaldehyde + glycine</text>
        <dbReference type="Rhea" id="RHEA:19625"/>
        <dbReference type="ChEBI" id="CHEBI:15343"/>
        <dbReference type="ChEBI" id="CHEBI:57305"/>
        <dbReference type="ChEBI" id="CHEBI:57926"/>
        <dbReference type="EC" id="4.1.2.48"/>
    </reaction>
</comment>
<evidence type="ECO:0000256" key="4">
    <source>
        <dbReference type="ARBA" id="ARBA00022898"/>
    </source>
</evidence>
<evidence type="ECO:0000256" key="2">
    <source>
        <dbReference type="ARBA" id="ARBA00006966"/>
    </source>
</evidence>
<dbReference type="Pfam" id="PF01212">
    <property type="entry name" value="Beta_elim_lyase"/>
    <property type="match status" value="1"/>
</dbReference>
<evidence type="ECO:0000313" key="7">
    <source>
        <dbReference type="EMBL" id="SHI09667.1"/>
    </source>
</evidence>
<accession>A0A1M5YCB6</accession>
<dbReference type="Proteomes" id="UP000189796">
    <property type="component" value="Chromosome I"/>
</dbReference>
<comment type="cofactor">
    <cofactor evidence="1 5">
        <name>pyridoxal 5'-phosphate</name>
        <dbReference type="ChEBI" id="CHEBI:597326"/>
    </cofactor>
</comment>
<name>A0A1M5YCB6_9BRAD</name>